<dbReference type="AlphaFoldDB" id="A0A2P2E2T2"/>
<gene>
    <name evidence="2" type="ORF">LPTSP4_26570</name>
</gene>
<sequence>MNPSTLRAANKLNLIRILSAHPDGLSLEELQKISGHKSLGSLKNELGELCMIEMYPYSPLDYVEVEYDGEKVKIRLPVPIDKHIPMNPEEWLQLRKLLSQTTHEDEKKYSESILKKIDSIIPTGNFEPNLATQALIKKAIETKSVLVIGYWKRDKREKESRSVQPWIYWEASDDYLLAFDLEKKEFRSFRLDCILSAELSNQATTELPESAKDWLDRFSQLISQKQVSSTTLVQLWLTESASYHLGQRIELKPISGSKSFHGIPYRLFSSPLVDEQWFVHTILSYGKSAIIHSPESLQQRVIQILGDIVSTNSQ</sequence>
<dbReference type="PANTHER" id="PTHR34580:SF1">
    <property type="entry name" value="PROTEIN PAFC"/>
    <property type="match status" value="1"/>
</dbReference>
<dbReference type="InterPro" id="IPR026881">
    <property type="entry name" value="WYL_dom"/>
</dbReference>
<dbReference type="RefSeq" id="WP_108977486.1">
    <property type="nucleotide sequence ID" value="NZ_BFBB01000008.1"/>
</dbReference>
<dbReference type="OrthoDB" id="9807255at2"/>
<accession>A0A2P2E2T2</accession>
<dbReference type="PROSITE" id="PS52050">
    <property type="entry name" value="WYL"/>
    <property type="match status" value="1"/>
</dbReference>
<dbReference type="EMBL" id="BFBB01000008">
    <property type="protein sequence ID" value="GBF51126.1"/>
    <property type="molecule type" value="Genomic_DNA"/>
</dbReference>
<keyword evidence="3" id="KW-1185">Reference proteome</keyword>
<dbReference type="Proteomes" id="UP000245133">
    <property type="component" value="Unassembled WGS sequence"/>
</dbReference>
<organism evidence="2 3">
    <name type="scientific">Leptospira ryugenii</name>
    <dbReference type="NCBI Taxonomy" id="1917863"/>
    <lineage>
        <taxon>Bacteria</taxon>
        <taxon>Pseudomonadati</taxon>
        <taxon>Spirochaetota</taxon>
        <taxon>Spirochaetia</taxon>
        <taxon>Leptospirales</taxon>
        <taxon>Leptospiraceae</taxon>
        <taxon>Leptospira</taxon>
    </lineage>
</organism>
<comment type="caution">
    <text evidence="2">The sequence shown here is derived from an EMBL/GenBank/DDBJ whole genome shotgun (WGS) entry which is preliminary data.</text>
</comment>
<evidence type="ECO:0000259" key="1">
    <source>
        <dbReference type="Pfam" id="PF13280"/>
    </source>
</evidence>
<dbReference type="Pfam" id="PF13280">
    <property type="entry name" value="WYL"/>
    <property type="match status" value="1"/>
</dbReference>
<protein>
    <submittedName>
        <fullName evidence="2">WYL domain protein</fullName>
    </submittedName>
</protein>
<feature type="domain" description="WYL" evidence="1">
    <location>
        <begin position="134"/>
        <end position="198"/>
    </location>
</feature>
<dbReference type="PANTHER" id="PTHR34580">
    <property type="match status" value="1"/>
</dbReference>
<proteinExistence type="predicted"/>
<evidence type="ECO:0000313" key="2">
    <source>
        <dbReference type="EMBL" id="GBF51126.1"/>
    </source>
</evidence>
<reference evidence="2 3" key="1">
    <citation type="submission" date="2018-02" db="EMBL/GenBank/DDBJ databases">
        <title>Novel Leptospira species isolated from soil and water in Japan.</title>
        <authorList>
            <person name="Nakao R."/>
            <person name="Masuzawa T."/>
        </authorList>
    </citation>
    <scope>NUCLEOTIDE SEQUENCE [LARGE SCALE GENOMIC DNA]</scope>
    <source>
        <strain evidence="2 3">YH101</strain>
    </source>
</reference>
<evidence type="ECO:0000313" key="3">
    <source>
        <dbReference type="Proteomes" id="UP000245133"/>
    </source>
</evidence>
<dbReference type="InterPro" id="IPR051534">
    <property type="entry name" value="CBASS_pafABC_assoc_protein"/>
</dbReference>
<name>A0A2P2E2T2_9LEPT</name>